<keyword evidence="4" id="KW-1185">Reference proteome</keyword>
<evidence type="ECO:0000256" key="1">
    <source>
        <dbReference type="SAM" id="Coils"/>
    </source>
</evidence>
<dbReference type="AlphaFoldDB" id="A0A1X1BUL2"/>
<evidence type="ECO:0000313" key="4">
    <source>
        <dbReference type="Proteomes" id="UP000193933"/>
    </source>
</evidence>
<dbReference type="EMBL" id="MLFN01000038">
    <property type="protein sequence ID" value="ORM52061.1"/>
    <property type="molecule type" value="Genomic_DNA"/>
</dbReference>
<evidence type="ECO:0008006" key="5">
    <source>
        <dbReference type="Google" id="ProtNLM"/>
    </source>
</evidence>
<accession>A0A1X1BUL2</accession>
<keyword evidence="2" id="KW-0472">Membrane</keyword>
<name>A0A1X1BUL2_9GAMM</name>
<keyword evidence="2" id="KW-1133">Transmembrane helix</keyword>
<feature type="transmembrane region" description="Helical" evidence="2">
    <location>
        <begin position="6"/>
        <end position="28"/>
    </location>
</feature>
<evidence type="ECO:0000256" key="2">
    <source>
        <dbReference type="SAM" id="Phobius"/>
    </source>
</evidence>
<dbReference type="Proteomes" id="UP000193933">
    <property type="component" value="Unassembled WGS sequence"/>
</dbReference>
<comment type="caution">
    <text evidence="3">The sequence shown here is derived from an EMBL/GenBank/DDBJ whole genome shotgun (WGS) entry which is preliminary data.</text>
</comment>
<dbReference type="RefSeq" id="WP_233215900.1">
    <property type="nucleotide sequence ID" value="NZ_MLFN01000038.1"/>
</dbReference>
<keyword evidence="2" id="KW-0812">Transmembrane</keyword>
<evidence type="ECO:0000313" key="3">
    <source>
        <dbReference type="EMBL" id="ORM52061.1"/>
    </source>
</evidence>
<feature type="coiled-coil region" evidence="1">
    <location>
        <begin position="37"/>
        <end position="65"/>
    </location>
</feature>
<dbReference type="STRING" id="472705.GCA_001743465_03714"/>
<organism evidence="3 4">
    <name type="scientific">Pantoea conspicua</name>
    <dbReference type="NCBI Taxonomy" id="472705"/>
    <lineage>
        <taxon>Bacteria</taxon>
        <taxon>Pseudomonadati</taxon>
        <taxon>Pseudomonadota</taxon>
        <taxon>Gammaproteobacteria</taxon>
        <taxon>Enterobacterales</taxon>
        <taxon>Erwiniaceae</taxon>
        <taxon>Pantoea</taxon>
    </lineage>
</organism>
<keyword evidence="1" id="KW-0175">Coiled coil</keyword>
<proteinExistence type="predicted"/>
<protein>
    <recommendedName>
        <fullName evidence="5">DUF4760 domain-containing protein</fullName>
    </recommendedName>
</protein>
<sequence length="217" mass="25408">MDGGISVWVPVISVLAGSVLTGTIQYFMNRQNHFFALKREEKAAADRLRNEKQAEENKLQRERIFIAAELVFLLEQYAEGCARVAADHGDDNPQSEREPTVNYPLLNLTDVSGDWRVLSRLLMYRIRELPVLQNEAQRTIAGVGEYDHPPYYSYYFRERQYQFSRLGMKSVILAMRLRKAVGLPESRLQNTEWSAYNVLWKVWRQERKRRAADYTNK</sequence>
<reference evidence="3 4" key="1">
    <citation type="journal article" date="2017" name="Antonie Van Leeuwenhoek">
        <title>Phylogenomic resolution of the bacterial genus Pantoea and its relationship with Erwinia and Tatumella.</title>
        <authorList>
            <person name="Palmer M."/>
            <person name="Steenkamp E.T."/>
            <person name="Coetzee M.P."/>
            <person name="Chan W.Y."/>
            <person name="van Zyl E."/>
            <person name="De Maayer P."/>
            <person name="Coutinho T.A."/>
            <person name="Blom J."/>
            <person name="Smits T.H."/>
            <person name="Duffy B."/>
            <person name="Venter S.N."/>
        </authorList>
    </citation>
    <scope>NUCLEOTIDE SEQUENCE [LARGE SCALE GENOMIC DNA]</scope>
    <source>
        <strain evidence="3 4">LMG 24534</strain>
    </source>
</reference>
<gene>
    <name evidence="3" type="ORF">HA41_13245</name>
</gene>